<evidence type="ECO:0000313" key="7">
    <source>
        <dbReference type="Proteomes" id="UP000305906"/>
    </source>
</evidence>
<evidence type="ECO:0000256" key="2">
    <source>
        <dbReference type="ARBA" id="ARBA00022803"/>
    </source>
</evidence>
<gene>
    <name evidence="6" type="ORF">FE633_25215</name>
</gene>
<feature type="compositionally biased region" description="Polar residues" evidence="4">
    <location>
        <begin position="43"/>
        <end position="52"/>
    </location>
</feature>
<dbReference type="Pfam" id="PF14559">
    <property type="entry name" value="TPR_19"/>
    <property type="match status" value="1"/>
</dbReference>
<dbReference type="PANTHER" id="PTHR44858">
    <property type="entry name" value="TETRATRICOPEPTIDE REPEAT PROTEIN 6"/>
    <property type="match status" value="1"/>
</dbReference>
<dbReference type="InterPro" id="IPR011990">
    <property type="entry name" value="TPR-like_helical_dom_sf"/>
</dbReference>
<feature type="transmembrane region" description="Helical" evidence="5">
    <location>
        <begin position="314"/>
        <end position="337"/>
    </location>
</feature>
<feature type="compositionally biased region" description="Polar residues" evidence="4">
    <location>
        <begin position="98"/>
        <end position="113"/>
    </location>
</feature>
<evidence type="ECO:0000256" key="1">
    <source>
        <dbReference type="ARBA" id="ARBA00022737"/>
    </source>
</evidence>
<dbReference type="AlphaFoldDB" id="A0A5R9FNC8"/>
<keyword evidence="1" id="KW-0677">Repeat</keyword>
<sequence>MSPRTNEDAQERNRADEATHKAPVAGTPLQQNGGTPRPPESTPAASGSTETAPPSDEGASHSSESGPRADTTSEHAPPADESTPDSGQARPQADANAPGSTEKTPGPSENATQAGEDAPGSSQARPQADANAPGSSESPSRADAGTPRPGTGDLRADTSTPEPGDHTSLTDTKTPRPGTSALRTDQSTPQSSTGAPKAGETTPEAGGEPPEAGTEALPSGDATPRADKRVPGSGAGASRGDQDTSRSSSEAPLQIDLDAGASRAEGTPALGADTPTAGEVAVLSAGDTPHADERATGLGAEAPEARRESRRRRALRLAACAVALAVAMTAAAVVMGARDDSGASTAASAPAVTPELLASGSLDASISALQSHLKAQPKDFTGWATLGIAYVEQARTKGDPSRYPQAQRALDRSLKVRPDNDPALAGRAALAAARHDFRGALRYSDEALDQNPYSERALASRIDALVELGRYDEALKATDEADARRPGVPVFTRYAYVRELRGDVPTARRVLEQALASATAPGDVAYVATSLGQLSWREGKYEKALTFYTRALRADGAYLPALEGRARAQAANGDRAAAIRGMEEVVAGYPLPGPLVALGELYEARDGKGDRAKAREQYALVEAWTALARANGVNVDLDTALAAADHGDRKAALRAARDDWDRRHTVHTADALAWALHVNGRDAEALPYARRATATGYRDATFLYHRGMIERATGHEREARDSLSAALELNPGFSPLGAKVARSALDALGGAK</sequence>
<feature type="compositionally biased region" description="Polar residues" evidence="4">
    <location>
        <begin position="181"/>
        <end position="194"/>
    </location>
</feature>
<accession>A0A5R9FNC8</accession>
<dbReference type="Proteomes" id="UP000305906">
    <property type="component" value="Unassembled WGS sequence"/>
</dbReference>
<keyword evidence="5" id="KW-0472">Membrane</keyword>
<feature type="compositionally biased region" description="Polar residues" evidence="4">
    <location>
        <begin position="157"/>
        <end position="172"/>
    </location>
</feature>
<feature type="region of interest" description="Disordered" evidence="4">
    <location>
        <begin position="286"/>
        <end position="307"/>
    </location>
</feature>
<feature type="compositionally biased region" description="Basic and acidic residues" evidence="4">
    <location>
        <begin position="1"/>
        <end position="20"/>
    </location>
</feature>
<dbReference type="Gene3D" id="1.25.40.10">
    <property type="entry name" value="Tetratricopeptide repeat domain"/>
    <property type="match status" value="3"/>
</dbReference>
<evidence type="ECO:0000256" key="5">
    <source>
        <dbReference type="SAM" id="Phobius"/>
    </source>
</evidence>
<evidence type="ECO:0000313" key="6">
    <source>
        <dbReference type="EMBL" id="TLS43450.1"/>
    </source>
</evidence>
<reference evidence="6 7" key="1">
    <citation type="submission" date="2019-05" db="EMBL/GenBank/DDBJ databases">
        <title>Streptomyces sp. NEAU-C151, a novel actinomycete isolated from soil.</title>
        <authorList>
            <person name="Han L."/>
            <person name="Jiang H."/>
        </authorList>
    </citation>
    <scope>NUCLEOTIDE SEQUENCE [LARGE SCALE GENOMIC DNA]</scope>
    <source>
        <strain evidence="6 7">NEAU-C151</strain>
    </source>
</reference>
<keyword evidence="7" id="KW-1185">Reference proteome</keyword>
<keyword evidence="2 3" id="KW-0802">TPR repeat</keyword>
<dbReference type="SUPFAM" id="SSF81901">
    <property type="entry name" value="HCP-like"/>
    <property type="match status" value="1"/>
</dbReference>
<dbReference type="InterPro" id="IPR050498">
    <property type="entry name" value="Ycf3"/>
</dbReference>
<organism evidence="6 7">
    <name type="scientific">Streptomyces montanus</name>
    <dbReference type="NCBI Taxonomy" id="2580423"/>
    <lineage>
        <taxon>Bacteria</taxon>
        <taxon>Bacillati</taxon>
        <taxon>Actinomycetota</taxon>
        <taxon>Actinomycetes</taxon>
        <taxon>Kitasatosporales</taxon>
        <taxon>Streptomycetaceae</taxon>
        <taxon>Streptomyces</taxon>
    </lineage>
</organism>
<protein>
    <recommendedName>
        <fullName evidence="8">Tetratricopeptide repeat protein</fullName>
    </recommendedName>
</protein>
<dbReference type="PANTHER" id="PTHR44858:SF1">
    <property type="entry name" value="UDP-N-ACETYLGLUCOSAMINE--PEPTIDE N-ACETYLGLUCOSAMINYLTRANSFERASE SPINDLY-RELATED"/>
    <property type="match status" value="1"/>
</dbReference>
<evidence type="ECO:0000256" key="4">
    <source>
        <dbReference type="SAM" id="MobiDB-lite"/>
    </source>
</evidence>
<dbReference type="SUPFAM" id="SSF48452">
    <property type="entry name" value="TPR-like"/>
    <property type="match status" value="1"/>
</dbReference>
<evidence type="ECO:0008006" key="8">
    <source>
        <dbReference type="Google" id="ProtNLM"/>
    </source>
</evidence>
<feature type="repeat" description="TPR" evidence="3">
    <location>
        <begin position="525"/>
        <end position="558"/>
    </location>
</feature>
<proteinExistence type="predicted"/>
<feature type="compositionally biased region" description="Low complexity" evidence="4">
    <location>
        <begin position="198"/>
        <end position="216"/>
    </location>
</feature>
<dbReference type="EMBL" id="VBZC01000029">
    <property type="protein sequence ID" value="TLS43450.1"/>
    <property type="molecule type" value="Genomic_DNA"/>
</dbReference>
<keyword evidence="5" id="KW-0812">Transmembrane</keyword>
<comment type="caution">
    <text evidence="6">The sequence shown here is derived from an EMBL/GenBank/DDBJ whole genome shotgun (WGS) entry which is preliminary data.</text>
</comment>
<dbReference type="InterPro" id="IPR019734">
    <property type="entry name" value="TPR_rpt"/>
</dbReference>
<evidence type="ECO:0000256" key="3">
    <source>
        <dbReference type="PROSITE-ProRule" id="PRU00339"/>
    </source>
</evidence>
<dbReference type="SMART" id="SM00028">
    <property type="entry name" value="TPR"/>
    <property type="match status" value="5"/>
</dbReference>
<feature type="region of interest" description="Disordered" evidence="4">
    <location>
        <begin position="1"/>
        <end position="253"/>
    </location>
</feature>
<dbReference type="PROSITE" id="PS50005">
    <property type="entry name" value="TPR"/>
    <property type="match status" value="1"/>
</dbReference>
<name>A0A5R9FNC8_9ACTN</name>
<keyword evidence="5" id="KW-1133">Transmembrane helix</keyword>
<dbReference type="RefSeq" id="WP_138047473.1">
    <property type="nucleotide sequence ID" value="NZ_VBZC01000029.1"/>
</dbReference>
<dbReference type="Pfam" id="PF13181">
    <property type="entry name" value="TPR_8"/>
    <property type="match status" value="1"/>
</dbReference>